<protein>
    <submittedName>
        <fullName evidence="1">Uncharacterized protein</fullName>
    </submittedName>
</protein>
<reference evidence="1" key="1">
    <citation type="journal article" date="2025" name="Int. J. Syst. Evol. Microbiol.">
        <title>Inconstantimicrobium mannanitabidum sp. nov., a novel member of the family Clostridiaceae isolated from anoxic soil under the treatment of reductive soil disinfestation.</title>
        <authorList>
            <person name="Ueki A."/>
            <person name="Tonouchi A."/>
            <person name="Honma S."/>
            <person name="Kaku N."/>
            <person name="Ueki K."/>
        </authorList>
    </citation>
    <scope>NUCLEOTIDE SEQUENCE</scope>
    <source>
        <strain evidence="1">TW13</strain>
    </source>
</reference>
<proteinExistence type="predicted"/>
<gene>
    <name evidence="1" type="ORF">rsdtw13_25290</name>
</gene>
<dbReference type="Proteomes" id="UP001058074">
    <property type="component" value="Unassembled WGS sequence"/>
</dbReference>
<dbReference type="EMBL" id="BROD01000001">
    <property type="protein sequence ID" value="GKX67271.1"/>
    <property type="molecule type" value="Genomic_DNA"/>
</dbReference>
<evidence type="ECO:0000313" key="1">
    <source>
        <dbReference type="EMBL" id="GKX67271.1"/>
    </source>
</evidence>
<organism evidence="1 2">
    <name type="scientific">Inconstantimicrobium mannanitabidum</name>
    <dbReference type="NCBI Taxonomy" id="1604901"/>
    <lineage>
        <taxon>Bacteria</taxon>
        <taxon>Bacillati</taxon>
        <taxon>Bacillota</taxon>
        <taxon>Clostridia</taxon>
        <taxon>Eubacteriales</taxon>
        <taxon>Clostridiaceae</taxon>
        <taxon>Inconstantimicrobium</taxon>
    </lineage>
</organism>
<name>A0ACB5RDV2_9CLOT</name>
<keyword evidence="2" id="KW-1185">Reference proteome</keyword>
<sequence>MNYEKLGTDIVKLIGGQENIQSIAHCATRLRLILNDDTKIDKAGLEALDGVKGAFFNSGQFQIIIGQGAVNKVYDSILNKNEIKATSLSEQKKEAEKNLNWFQKFARVLSNIFVPIIPVIVASGLLMGTMGMLSNFHVVDSKSGIYILLDMFSNAAFVFLPVIVAFSAAKEFGANPYLAAALGAIMIHPNLQNAWTMGEGIKNTIDVFGLKVAMVGYQGTVLPILLAVLVMGFLEKRIRKIVPDALDILLTPFLTLIISAIFTFFVIGPVGRLIGDGISFGLQHLYNSVGVFAGILFGGTYSAIVITGMHHSFHAVEAGLLANKAIGINFLLPIWSMCNVAQGGASLAVYFKTKNAKLKSVAAPASFSCLLGITEAAIFGVNLKLVKPFIAAAIGGAVGGGFVVFMKVGMTGIGVTGIPGLALIPAHSMVAYIAGLLLAFGVAFATTLVLGFKDEE</sequence>
<accession>A0ACB5RDV2</accession>
<evidence type="ECO:0000313" key="2">
    <source>
        <dbReference type="Proteomes" id="UP001058074"/>
    </source>
</evidence>
<comment type="caution">
    <text evidence="1">The sequence shown here is derived from an EMBL/GenBank/DDBJ whole genome shotgun (WGS) entry which is preliminary data.</text>
</comment>